<dbReference type="Gene3D" id="2.180.10.10">
    <property type="entry name" value="RHS repeat-associated core"/>
    <property type="match status" value="1"/>
</dbReference>
<organism evidence="3 4">
    <name type="scientific">Chryseobacterium ginsengisoli</name>
    <dbReference type="NCBI Taxonomy" id="363853"/>
    <lineage>
        <taxon>Bacteria</taxon>
        <taxon>Pseudomonadati</taxon>
        <taxon>Bacteroidota</taxon>
        <taxon>Flavobacteriia</taxon>
        <taxon>Flavobacteriales</taxon>
        <taxon>Weeksellaceae</taxon>
        <taxon>Chryseobacterium group</taxon>
        <taxon>Chryseobacterium</taxon>
    </lineage>
</organism>
<dbReference type="PANTHER" id="PTHR32305">
    <property type="match status" value="1"/>
</dbReference>
<feature type="domain" description="DUF6443" evidence="2">
    <location>
        <begin position="34"/>
        <end position="144"/>
    </location>
</feature>
<reference evidence="4" key="1">
    <citation type="journal article" date="2019" name="Int. J. Syst. Evol. Microbiol.">
        <title>The Global Catalogue of Microorganisms (GCM) 10K type strain sequencing project: providing services to taxonomists for standard genome sequencing and annotation.</title>
        <authorList>
            <consortium name="The Broad Institute Genomics Platform"/>
            <consortium name="The Broad Institute Genome Sequencing Center for Infectious Disease"/>
            <person name="Wu L."/>
            <person name="Ma J."/>
        </authorList>
    </citation>
    <scope>NUCLEOTIDE SEQUENCE [LARGE SCALE GENOMIC DNA]</scope>
    <source>
        <strain evidence="4">JCM 18019</strain>
    </source>
</reference>
<evidence type="ECO:0000259" key="2">
    <source>
        <dbReference type="Pfam" id="PF20041"/>
    </source>
</evidence>
<evidence type="ECO:0000256" key="1">
    <source>
        <dbReference type="SAM" id="SignalP"/>
    </source>
</evidence>
<dbReference type="Proteomes" id="UP001500353">
    <property type="component" value="Unassembled WGS sequence"/>
</dbReference>
<comment type="caution">
    <text evidence="3">The sequence shown here is derived from an EMBL/GenBank/DDBJ whole genome shotgun (WGS) entry which is preliminary data.</text>
</comment>
<keyword evidence="4" id="KW-1185">Reference proteome</keyword>
<dbReference type="RefSeq" id="WP_345208714.1">
    <property type="nucleotide sequence ID" value="NZ_BAABHX010000012.1"/>
</dbReference>
<dbReference type="PANTHER" id="PTHR32305:SF15">
    <property type="entry name" value="PROTEIN RHSA-RELATED"/>
    <property type="match status" value="1"/>
</dbReference>
<dbReference type="InterPro" id="IPR045619">
    <property type="entry name" value="DUF6443"/>
</dbReference>
<feature type="chain" id="PRO_5045117645" evidence="1">
    <location>
        <begin position="21"/>
        <end position="1197"/>
    </location>
</feature>
<keyword evidence="1" id="KW-0732">Signal</keyword>
<evidence type="ECO:0000313" key="3">
    <source>
        <dbReference type="EMBL" id="GAA5102639.1"/>
    </source>
</evidence>
<dbReference type="InterPro" id="IPR050708">
    <property type="entry name" value="T6SS_VgrG/RHS"/>
</dbReference>
<name>A0ABP9MV59_9FLAO</name>
<protein>
    <submittedName>
        <fullName evidence="3">DUF6443 domain-containing protein</fullName>
    </submittedName>
</protein>
<proteinExistence type="predicted"/>
<sequence>MKKNKLLYLFLLSATGILRAQVQPTSTENYLYTKTCLNNDCTKKSESVTYYDGLARPKQNILLNATPQEKDLVSKIEYDNAGRQSKSYLPLPQQTSQNGAIYTSPDTSFYGAEKIYSENRFEDFPRARPTESYPQGTAWSDKPDRYTYATNGANEVKMYVAQTTYPNNIPSTTLVQSVNYPAATLDKTTVTDADLNPSTAYKNGKGQTVMVRKNDGVHNTETYYVYDNYGRLSYVIPPLASSVALTTSNIDKLCYQYLYDTRGRQIAKKLPGKGWEYMVYDKADRLVLSQDAAMSSNAQWLVTKYDQFGRVAYTGILTGGDRATRQNALNNVVVTESRSTTGFTRNGMTVYYTENSFAGEMPTVLTVNYYDTYPEGSPASPAQVLGQNVLPQDPQNSAVNTRSLPVASYLKNIENDNWTKNYTWYDSKGRSIATYSINHLGGYTKSESLLDFAGVVQQTVSKHKRLSTDTEKTITQNFEYDSQNRLLVHKHQVDNYPVEILAQNSYNAISQLTNKKVGVTSASTSLQSIDYAYNIRGWMTKINDPKNLNGKLFGYEIKYNLVEGQETPNTDFTDFKVKAKYNGNIAEVDWKTNTTTGDNLRRYGYVYDGLNRLSAGFYQKDTNPSAKEYFEKVDYDLNGNITNLKRSADAQQGAPAYKIDDLTYGYSGNRLTSVTDSSTDYRGYPDVSGIPITYYEDSGNMKSQKDKGILDIQYNYLDLPNYITFDKTFVPRVNLGGGNSFNVNTQYWYRADGTKLKKLYTYGTGTGNQETATVTEYLDGFQYGATSTTGKFTLGLKFVSTAEGYYNFENNKYIYSYTDHLGNVRLSYFKNGTSAEVLEENNYYPFGLKQEGYNPTAGNSSYQYKYNGKELQMESGMLDYGWRQYMPELGRWNGMDQLSEQYNSISPYAYVGNNPINMYDPDGRLTKAQTDYIWNNSGQGVTSWSFNTDGSPKMNSYNPMNDSDSQSLINSFYGAASGHGSSTIHYWTGSPSVSGYIINNELFGNHNFGTLHQLTIRNEMNSEPNWYGPAGKGNWFYSTSGILSGFAGAVQSQNMYSQGIRRGLAGNYILTGRNLSQFGKMAMTDVTIPISRIGRIGKFIGHTSFYLGVTFDAIGVRNYMKDPNSPNSVHPGKAAYNTVMGAFGNWGGVPGAVLSTGYFGVDAFYDDGWNGVGRDFEKLQQKADYTIDWGTMAPNGA</sequence>
<gene>
    <name evidence="3" type="ORF">GCM10023210_43840</name>
</gene>
<evidence type="ECO:0000313" key="4">
    <source>
        <dbReference type="Proteomes" id="UP001500353"/>
    </source>
</evidence>
<feature type="signal peptide" evidence="1">
    <location>
        <begin position="1"/>
        <end position="20"/>
    </location>
</feature>
<dbReference type="EMBL" id="BAABHX010000012">
    <property type="protein sequence ID" value="GAA5102639.1"/>
    <property type="molecule type" value="Genomic_DNA"/>
</dbReference>
<accession>A0ABP9MV59</accession>
<dbReference type="InterPro" id="IPR022385">
    <property type="entry name" value="Rhs_assc_core"/>
</dbReference>
<dbReference type="Pfam" id="PF20041">
    <property type="entry name" value="DUF6443"/>
    <property type="match status" value="1"/>
</dbReference>
<dbReference type="NCBIfam" id="TIGR03696">
    <property type="entry name" value="Rhs_assc_core"/>
    <property type="match status" value="1"/>
</dbReference>